<evidence type="ECO:0000313" key="2">
    <source>
        <dbReference type="EMBL" id="PBK90324.1"/>
    </source>
</evidence>
<gene>
    <name evidence="2" type="ORF">ARMGADRAFT_1082612</name>
</gene>
<dbReference type="OMA" id="SAEHTIW"/>
<evidence type="ECO:0000256" key="1">
    <source>
        <dbReference type="SAM" id="MobiDB-lite"/>
    </source>
</evidence>
<sequence length="185" mass="21068">MSQHYTSTQDFTDKLNLNGKKSRCAMRTVSEEDEYPSYSPLNEQSTLLRETTMYALAQACRLLVQRVRKDQKMWKVDRDGDVVVYPRRSLHDSEYCSSSSLATRQHNSSPSFDEESVSQFRFSFTMSLPPTSESGDDTDGTNDSTKMGQGSNDNSSEESSAEHTIWRKFNVLSRTRHPSSDSYSN</sequence>
<feature type="region of interest" description="Disordered" evidence="1">
    <location>
        <begin position="126"/>
        <end position="185"/>
    </location>
</feature>
<proteinExistence type="predicted"/>
<dbReference type="Proteomes" id="UP000217790">
    <property type="component" value="Unassembled WGS sequence"/>
</dbReference>
<dbReference type="AlphaFoldDB" id="A0A2H3D966"/>
<dbReference type="EMBL" id="KZ293665">
    <property type="protein sequence ID" value="PBK90324.1"/>
    <property type="molecule type" value="Genomic_DNA"/>
</dbReference>
<dbReference type="OrthoDB" id="2978463at2759"/>
<accession>A0A2H3D966</accession>
<evidence type="ECO:0000313" key="3">
    <source>
        <dbReference type="Proteomes" id="UP000217790"/>
    </source>
</evidence>
<feature type="compositionally biased region" description="Low complexity" evidence="1">
    <location>
        <begin position="141"/>
        <end position="158"/>
    </location>
</feature>
<protein>
    <submittedName>
        <fullName evidence="2">Uncharacterized protein</fullName>
    </submittedName>
</protein>
<dbReference type="InParanoid" id="A0A2H3D966"/>
<reference evidence="3" key="1">
    <citation type="journal article" date="2017" name="Nat. Ecol. Evol.">
        <title>Genome expansion and lineage-specific genetic innovations in the forest pathogenic fungi Armillaria.</title>
        <authorList>
            <person name="Sipos G."/>
            <person name="Prasanna A.N."/>
            <person name="Walter M.C."/>
            <person name="O'Connor E."/>
            <person name="Balint B."/>
            <person name="Krizsan K."/>
            <person name="Kiss B."/>
            <person name="Hess J."/>
            <person name="Varga T."/>
            <person name="Slot J."/>
            <person name="Riley R."/>
            <person name="Boka B."/>
            <person name="Rigling D."/>
            <person name="Barry K."/>
            <person name="Lee J."/>
            <person name="Mihaltcheva S."/>
            <person name="LaButti K."/>
            <person name="Lipzen A."/>
            <person name="Waldron R."/>
            <person name="Moloney N.M."/>
            <person name="Sperisen C."/>
            <person name="Kredics L."/>
            <person name="Vagvoelgyi C."/>
            <person name="Patrignani A."/>
            <person name="Fitzpatrick D."/>
            <person name="Nagy I."/>
            <person name="Doyle S."/>
            <person name="Anderson J.B."/>
            <person name="Grigoriev I.V."/>
            <person name="Gueldener U."/>
            <person name="Muensterkoetter M."/>
            <person name="Nagy L.G."/>
        </authorList>
    </citation>
    <scope>NUCLEOTIDE SEQUENCE [LARGE SCALE GENOMIC DNA]</scope>
    <source>
        <strain evidence="3">Ar21-2</strain>
    </source>
</reference>
<keyword evidence="3" id="KW-1185">Reference proteome</keyword>
<organism evidence="2 3">
    <name type="scientific">Armillaria gallica</name>
    <name type="common">Bulbous honey fungus</name>
    <name type="synonym">Armillaria bulbosa</name>
    <dbReference type="NCBI Taxonomy" id="47427"/>
    <lineage>
        <taxon>Eukaryota</taxon>
        <taxon>Fungi</taxon>
        <taxon>Dikarya</taxon>
        <taxon>Basidiomycota</taxon>
        <taxon>Agaricomycotina</taxon>
        <taxon>Agaricomycetes</taxon>
        <taxon>Agaricomycetidae</taxon>
        <taxon>Agaricales</taxon>
        <taxon>Marasmiineae</taxon>
        <taxon>Physalacriaceae</taxon>
        <taxon>Armillaria</taxon>
    </lineage>
</organism>
<name>A0A2H3D966_ARMGA</name>